<proteinExistence type="predicted"/>
<keyword evidence="1" id="KW-0540">Nuclease</keyword>
<dbReference type="Proteomes" id="UP001501138">
    <property type="component" value="Unassembled WGS sequence"/>
</dbReference>
<evidence type="ECO:0000313" key="8">
    <source>
        <dbReference type="Proteomes" id="UP001501138"/>
    </source>
</evidence>
<dbReference type="Gene3D" id="3.90.320.10">
    <property type="match status" value="1"/>
</dbReference>
<keyword evidence="3" id="KW-0547">Nucleotide-binding</keyword>
<keyword evidence="5" id="KW-0234">DNA repair</keyword>
<dbReference type="InterPro" id="IPR011604">
    <property type="entry name" value="PDDEXK-like_dom_sf"/>
</dbReference>
<keyword evidence="3" id="KW-0347">Helicase</keyword>
<dbReference type="Pfam" id="PF12705">
    <property type="entry name" value="PDDEXK_1"/>
    <property type="match status" value="1"/>
</dbReference>
<gene>
    <name evidence="7" type="ORF">GCM10009809_39940</name>
</gene>
<feature type="domain" description="PD-(D/E)XK endonuclease-like" evidence="6">
    <location>
        <begin position="720"/>
        <end position="1008"/>
    </location>
</feature>
<sequence>MLSTVRTPYGAPALDRLRTVVSDLKQHDPMTQVAVVTPTHLAGTVARRHLARHGIARPGAPTKPGIAGLEVTTVTRLAERLAAPSLAPRRPATGPVVAAAWRTALARDPGLFHEVADHTATVEALAAAHRELREVDAADLDVLEAEGPATTRDLVRLHRDVTAALAPAWYDARDLLDAAGARAGAVTEPVVLYLPQDLTLPERRFVDALAESTEVVIIAGVTATDRGDRHLDRLAPDAGGNTEAAEPPHVPTATRIANASDSDDEVRGAVREVVAALQQHEQRADRIAVLYTARDPYARLLHEHLAEAGIRVNGPGSRPVAERALARTVLELLALGPADLPRADLFRALAGAPVRDFAGSRIPVSRWERLSREAGIVGGPDWGGRLADFVAAALRIAAADEDDARPGAIRAARHRAETGAELLAFTTHLRDELARGADITSWRELSVWALDLVTALIGDGPDLQKLPPEEQYAATAVTSVLRGLAMLDDVGSPASLEALADVLRAELENARPRVGKAGDGVLVAPLSSAVGLDLDTVVVVGLSEDLYPGRPRTDALLPEIVRTAVEPLRTPRDRLNMQFRHLLAAFASAPDAVASFPRGDLRSSSHRLPSRWLLASLRALANDPTLSATRWDDADYGDAMAKAPSFAGELRRTARLATGGEWRVRAALTGSLDDAVAAAARELLAARRSPAFTRFDGNLQGVDGLPAYAFHDRAADERAVSPTMLEGYAACPHSFFVSRLLGVRPIEQPEEIVTVRSLDVGNIVHGAYERFVAECRDAGDLPGPGASWPEPARRRLAAITRELCNDVERRGLSGHQRMWDDERTRIEADVLALLDADGAWRGGLGARPVASEQRFGFDDGDSAPAVEVVVAGPDGSGTAGRVRLRGSIDKVDVGAGGTVYVTDIKTGSRTKFKDIKAGDELVGGTKLQLPVYGLAARDAFGGGTAGVAASYWFVRKDPGRIEVPLTPELEARFAATIGVLTRSIAAGMFPLRPPDAPDFAYTQCPYCNPDSIGHGEARGRWEAKRLAPELAELVGLLEPDALPAPDAMDGTTDGGDA</sequence>
<dbReference type="InterPro" id="IPR038726">
    <property type="entry name" value="PDDEXK_AddAB-type"/>
</dbReference>
<keyword evidence="8" id="KW-1185">Reference proteome</keyword>
<dbReference type="SUPFAM" id="SSF52540">
    <property type="entry name" value="P-loop containing nucleoside triphosphate hydrolases"/>
    <property type="match status" value="1"/>
</dbReference>
<keyword evidence="3" id="KW-0067">ATP-binding</keyword>
<evidence type="ECO:0000256" key="2">
    <source>
        <dbReference type="ARBA" id="ARBA00022763"/>
    </source>
</evidence>
<accession>A0ABN2JVL7</accession>
<evidence type="ECO:0000259" key="6">
    <source>
        <dbReference type="Pfam" id="PF12705"/>
    </source>
</evidence>
<name>A0ABN2JVL7_9MICO</name>
<organism evidence="7 8">
    <name type="scientific">Isoptericola hypogeus</name>
    <dbReference type="NCBI Taxonomy" id="300179"/>
    <lineage>
        <taxon>Bacteria</taxon>
        <taxon>Bacillati</taxon>
        <taxon>Actinomycetota</taxon>
        <taxon>Actinomycetes</taxon>
        <taxon>Micrococcales</taxon>
        <taxon>Promicromonosporaceae</taxon>
        <taxon>Isoptericola</taxon>
    </lineage>
</organism>
<keyword evidence="4" id="KW-0269">Exonuclease</keyword>
<evidence type="ECO:0000256" key="1">
    <source>
        <dbReference type="ARBA" id="ARBA00022722"/>
    </source>
</evidence>
<dbReference type="Gene3D" id="3.40.50.300">
    <property type="entry name" value="P-loop containing nucleotide triphosphate hydrolases"/>
    <property type="match status" value="1"/>
</dbReference>
<keyword evidence="4" id="KW-0378">Hydrolase</keyword>
<dbReference type="RefSeq" id="WP_344250645.1">
    <property type="nucleotide sequence ID" value="NZ_BAAAPM010000010.1"/>
</dbReference>
<evidence type="ECO:0000313" key="7">
    <source>
        <dbReference type="EMBL" id="GAA1740419.1"/>
    </source>
</evidence>
<dbReference type="EMBL" id="BAAAPM010000010">
    <property type="protein sequence ID" value="GAA1740419.1"/>
    <property type="molecule type" value="Genomic_DNA"/>
</dbReference>
<reference evidence="7 8" key="1">
    <citation type="journal article" date="2019" name="Int. J. Syst. Evol. Microbiol.">
        <title>The Global Catalogue of Microorganisms (GCM) 10K type strain sequencing project: providing services to taxonomists for standard genome sequencing and annotation.</title>
        <authorList>
            <consortium name="The Broad Institute Genomics Platform"/>
            <consortium name="The Broad Institute Genome Sequencing Center for Infectious Disease"/>
            <person name="Wu L."/>
            <person name="Ma J."/>
        </authorList>
    </citation>
    <scope>NUCLEOTIDE SEQUENCE [LARGE SCALE GENOMIC DNA]</scope>
    <source>
        <strain evidence="7 8">JCM 15589</strain>
    </source>
</reference>
<dbReference type="InterPro" id="IPR027417">
    <property type="entry name" value="P-loop_NTPase"/>
</dbReference>
<evidence type="ECO:0000256" key="4">
    <source>
        <dbReference type="ARBA" id="ARBA00022839"/>
    </source>
</evidence>
<evidence type="ECO:0000256" key="3">
    <source>
        <dbReference type="ARBA" id="ARBA00022806"/>
    </source>
</evidence>
<dbReference type="Gene3D" id="1.10.486.10">
    <property type="entry name" value="PCRA, domain 4"/>
    <property type="match status" value="1"/>
</dbReference>
<keyword evidence="2" id="KW-0227">DNA damage</keyword>
<protein>
    <recommendedName>
        <fullName evidence="6">PD-(D/E)XK endonuclease-like domain-containing protein</fullName>
    </recommendedName>
</protein>
<evidence type="ECO:0000256" key="5">
    <source>
        <dbReference type="ARBA" id="ARBA00023204"/>
    </source>
</evidence>
<comment type="caution">
    <text evidence="7">The sequence shown here is derived from an EMBL/GenBank/DDBJ whole genome shotgun (WGS) entry which is preliminary data.</text>
</comment>